<evidence type="ECO:0000256" key="5">
    <source>
        <dbReference type="ARBA" id="ARBA00023163"/>
    </source>
</evidence>
<accession>A0A139AV90</accession>
<dbReference type="Gene3D" id="3.10.450.580">
    <property type="entry name" value="Mediator complex, subunit Med6"/>
    <property type="match status" value="1"/>
</dbReference>
<gene>
    <name evidence="8" type="primary">MED6</name>
    <name evidence="9" type="ORF">M427DRAFT_52236</name>
</gene>
<dbReference type="GO" id="GO:0003712">
    <property type="term" value="F:transcription coregulator activity"/>
    <property type="evidence" value="ECO:0007669"/>
    <property type="project" value="InterPro"/>
</dbReference>
<keyword evidence="6 8" id="KW-0539">Nucleus</keyword>
<dbReference type="InterPro" id="IPR007018">
    <property type="entry name" value="Mediator_Med6"/>
</dbReference>
<sequence>MSTTTSTTIASAYEVVGVDMPFYDHLGRLQHPDHALTYLARFERFWDTSSVNQMRMTQMQFRDSERRKEMEGSFTSGVEYIVDIEKSQPPELWIVRKERIESADSRHLISMYYISKGVVFQAPDLQTLLVSRLRNALYFCQKGLEELRERQTFTGEGYAWD</sequence>
<comment type="similarity">
    <text evidence="2 8">Belongs to the Mediator complex subunit 6 family.</text>
</comment>
<dbReference type="OrthoDB" id="344220at2759"/>
<dbReference type="PANTHER" id="PTHR13104">
    <property type="entry name" value="MED-6-RELATED"/>
    <property type="match status" value="1"/>
</dbReference>
<dbReference type="GO" id="GO:0016592">
    <property type="term" value="C:mediator complex"/>
    <property type="evidence" value="ECO:0007669"/>
    <property type="project" value="InterPro"/>
</dbReference>
<evidence type="ECO:0000313" key="10">
    <source>
        <dbReference type="Proteomes" id="UP000070544"/>
    </source>
</evidence>
<comment type="subunit">
    <text evidence="8">Component of the Mediator complex.</text>
</comment>
<evidence type="ECO:0000313" key="9">
    <source>
        <dbReference type="EMBL" id="KXS20651.1"/>
    </source>
</evidence>
<dbReference type="STRING" id="1344416.A0A139AV90"/>
<organism evidence="9 10">
    <name type="scientific">Gonapodya prolifera (strain JEL478)</name>
    <name type="common">Monoblepharis prolifera</name>
    <dbReference type="NCBI Taxonomy" id="1344416"/>
    <lineage>
        <taxon>Eukaryota</taxon>
        <taxon>Fungi</taxon>
        <taxon>Fungi incertae sedis</taxon>
        <taxon>Chytridiomycota</taxon>
        <taxon>Chytridiomycota incertae sedis</taxon>
        <taxon>Monoblepharidomycetes</taxon>
        <taxon>Monoblepharidales</taxon>
        <taxon>Gonapodyaceae</taxon>
        <taxon>Gonapodya</taxon>
    </lineage>
</organism>
<evidence type="ECO:0000256" key="2">
    <source>
        <dbReference type="ARBA" id="ARBA00007526"/>
    </source>
</evidence>
<keyword evidence="8" id="KW-0010">Activator</keyword>
<evidence type="ECO:0000256" key="7">
    <source>
        <dbReference type="ARBA" id="ARBA00031259"/>
    </source>
</evidence>
<evidence type="ECO:0000256" key="8">
    <source>
        <dbReference type="RuleBase" id="RU364143"/>
    </source>
</evidence>
<evidence type="ECO:0000256" key="4">
    <source>
        <dbReference type="ARBA" id="ARBA00023015"/>
    </source>
</evidence>
<dbReference type="AlphaFoldDB" id="A0A139AV90"/>
<keyword evidence="5 8" id="KW-0804">Transcription</keyword>
<comment type="function">
    <text evidence="8">Component of the Mediator complex, a coactivator involved in the regulated transcription of nearly all RNA polymerase II-dependent genes. Mediator functions as a bridge to convey information from gene-specific regulatory proteins to the basal RNA polymerase II transcription machinery. Mediator is recruited to promoters by direct interactions with regulatory proteins and serves as a scaffold for the assembly of a functional preinitiation complex with RNA polymerase II and the general transcription factors.</text>
</comment>
<proteinExistence type="inferred from homology"/>
<evidence type="ECO:0000256" key="3">
    <source>
        <dbReference type="ARBA" id="ARBA00020634"/>
    </source>
</evidence>
<keyword evidence="4 8" id="KW-0805">Transcription regulation</keyword>
<dbReference type="InterPro" id="IPR038566">
    <property type="entry name" value="Mediator_Med6_sf"/>
</dbReference>
<dbReference type="Proteomes" id="UP000070544">
    <property type="component" value="Unassembled WGS sequence"/>
</dbReference>
<evidence type="ECO:0000256" key="6">
    <source>
        <dbReference type="ARBA" id="ARBA00023242"/>
    </source>
</evidence>
<evidence type="ECO:0000256" key="1">
    <source>
        <dbReference type="ARBA" id="ARBA00004123"/>
    </source>
</evidence>
<dbReference type="GO" id="GO:0006357">
    <property type="term" value="P:regulation of transcription by RNA polymerase II"/>
    <property type="evidence" value="ECO:0007669"/>
    <property type="project" value="InterPro"/>
</dbReference>
<reference evidence="9 10" key="1">
    <citation type="journal article" date="2015" name="Genome Biol. Evol.">
        <title>Phylogenomic analyses indicate that early fungi evolved digesting cell walls of algal ancestors of land plants.</title>
        <authorList>
            <person name="Chang Y."/>
            <person name="Wang S."/>
            <person name="Sekimoto S."/>
            <person name="Aerts A.L."/>
            <person name="Choi C."/>
            <person name="Clum A."/>
            <person name="LaButti K.M."/>
            <person name="Lindquist E.A."/>
            <person name="Yee Ngan C."/>
            <person name="Ohm R.A."/>
            <person name="Salamov A.A."/>
            <person name="Grigoriev I.V."/>
            <person name="Spatafora J.W."/>
            <person name="Berbee M.L."/>
        </authorList>
    </citation>
    <scope>NUCLEOTIDE SEQUENCE [LARGE SCALE GENOMIC DNA]</scope>
    <source>
        <strain evidence="9 10">JEL478</strain>
    </source>
</reference>
<comment type="subcellular location">
    <subcellularLocation>
        <location evidence="1 8">Nucleus</location>
    </subcellularLocation>
</comment>
<keyword evidence="10" id="KW-1185">Reference proteome</keyword>
<name>A0A139AV90_GONPJ</name>
<dbReference type="Pfam" id="PF04934">
    <property type="entry name" value="Med6"/>
    <property type="match status" value="1"/>
</dbReference>
<protein>
    <recommendedName>
        <fullName evidence="3 8">Mediator of RNA polymerase II transcription subunit 6</fullName>
    </recommendedName>
    <alternativeName>
        <fullName evidence="7 8">Mediator complex subunit 6</fullName>
    </alternativeName>
</protein>
<dbReference type="EMBL" id="KQ965735">
    <property type="protein sequence ID" value="KXS20651.1"/>
    <property type="molecule type" value="Genomic_DNA"/>
</dbReference>